<comment type="caution">
    <text evidence="2">The sequence shown here is derived from an EMBL/GenBank/DDBJ whole genome shotgun (WGS) entry which is preliminary data.</text>
</comment>
<dbReference type="EMBL" id="JNVL01000002">
    <property type="protein sequence ID" value="KER07014.1"/>
    <property type="molecule type" value="Genomic_DNA"/>
</dbReference>
<dbReference type="SUPFAM" id="SSF51658">
    <property type="entry name" value="Xylose isomerase-like"/>
    <property type="match status" value="1"/>
</dbReference>
<dbReference type="InterPro" id="IPR050312">
    <property type="entry name" value="IolE/XylAMocC-like"/>
</dbReference>
<reference evidence="2 3" key="1">
    <citation type="submission" date="2014-06" db="EMBL/GenBank/DDBJ databases">
        <authorList>
            <person name="Ngugi D.K."/>
            <person name="Blom J."/>
            <person name="Alam I."/>
            <person name="Rashid M."/>
            <person name="Ba Alawi W."/>
            <person name="Zhang G."/>
            <person name="Hikmawan T."/>
            <person name="Guan Y."/>
            <person name="Antunes A."/>
            <person name="Siam R."/>
            <person name="Eldorry H."/>
            <person name="Bajic V."/>
            <person name="Stingl U."/>
        </authorList>
    </citation>
    <scope>NUCLEOTIDE SEQUENCE [LARGE SCALE GENOMIC DNA]</scope>
    <source>
        <strain evidence="2">SCGC AAA799-E16</strain>
    </source>
</reference>
<dbReference type="AlphaFoldDB" id="A0A081S7W1"/>
<evidence type="ECO:0000313" key="2">
    <source>
        <dbReference type="EMBL" id="KER07014.1"/>
    </source>
</evidence>
<evidence type="ECO:0000313" key="3">
    <source>
        <dbReference type="Proteomes" id="UP000028027"/>
    </source>
</evidence>
<keyword evidence="2" id="KW-0413">Isomerase</keyword>
<dbReference type="InterPro" id="IPR013022">
    <property type="entry name" value="Xyl_isomerase-like_TIM-brl"/>
</dbReference>
<keyword evidence="3" id="KW-1185">Reference proteome</keyword>
<dbReference type="PANTHER" id="PTHR12110:SF53">
    <property type="entry name" value="BLR5974 PROTEIN"/>
    <property type="match status" value="1"/>
</dbReference>
<sequence length="273" mass="31571">MANNIGIMQGRLSKQNGEKIQEFPKNSWKEEFKIAKNIGFNVIEWVFDSKDNPILEDEQLNDIIEIIKKYGVLVNSVIADFFMDNSLTKSESEENFEILKKLIINAHKMGVKNIEIPFVDSSSLKTQDEIKNLENTLQRIIPTLEKYKMRIGLETDLNPKDFSELLKRINNSMIKANYDSGNSASLGYSMQEEFELLGHSIINIHVKDRIFGGTTVPLGTGDVDFDIFFKLIRKFEYKEDIIIQGARNEKESSEETCKKYLKFVKQYVDKYLN</sequence>
<dbReference type="Gene3D" id="3.20.20.150">
    <property type="entry name" value="Divalent-metal-dependent TIM barrel enzymes"/>
    <property type="match status" value="1"/>
</dbReference>
<gene>
    <name evidence="2" type="primary">ulaE</name>
    <name evidence="2" type="ORF">AAA799E16_00164</name>
</gene>
<organism evidence="2 3">
    <name type="scientific">Marine Group I thaumarchaeote SCGC AAA799-E16</name>
    <dbReference type="NCBI Taxonomy" id="1502292"/>
    <lineage>
        <taxon>Archaea</taxon>
        <taxon>Nitrososphaerota</taxon>
        <taxon>Marine Group I</taxon>
    </lineage>
</organism>
<dbReference type="Pfam" id="PF01261">
    <property type="entry name" value="AP_endonuc_2"/>
    <property type="match status" value="1"/>
</dbReference>
<name>A0A081S7W1_9ARCH</name>
<proteinExistence type="predicted"/>
<dbReference type="GO" id="GO:0016853">
    <property type="term" value="F:isomerase activity"/>
    <property type="evidence" value="ECO:0007669"/>
    <property type="project" value="UniProtKB-KW"/>
</dbReference>
<feature type="domain" description="Xylose isomerase-like TIM barrel" evidence="1">
    <location>
        <begin position="32"/>
        <end position="255"/>
    </location>
</feature>
<dbReference type="PANTHER" id="PTHR12110">
    <property type="entry name" value="HYDROXYPYRUVATE ISOMERASE"/>
    <property type="match status" value="1"/>
</dbReference>
<dbReference type="Proteomes" id="UP000028027">
    <property type="component" value="Unassembled WGS sequence"/>
</dbReference>
<dbReference type="EC" id="5.-.-.-" evidence="2"/>
<evidence type="ECO:0000259" key="1">
    <source>
        <dbReference type="Pfam" id="PF01261"/>
    </source>
</evidence>
<dbReference type="InterPro" id="IPR036237">
    <property type="entry name" value="Xyl_isomerase-like_sf"/>
</dbReference>
<protein>
    <submittedName>
        <fullName evidence="2">L-ribulose-5-phosphate 3-epimerase UlaE protein</fullName>
        <ecNumber evidence="2">5.-.-.-</ecNumber>
    </submittedName>
</protein>
<accession>A0A081S7W1</accession>